<dbReference type="GO" id="GO:0005829">
    <property type="term" value="C:cytosol"/>
    <property type="evidence" value="ECO:0007669"/>
    <property type="project" value="TreeGrafter"/>
</dbReference>
<keyword evidence="1" id="KW-0597">Phosphoprotein</keyword>
<dbReference type="PANTHER" id="PTHR48111:SF4">
    <property type="entry name" value="DNA-BINDING DUAL TRANSCRIPTIONAL REGULATOR OMPR"/>
    <property type="match status" value="1"/>
</dbReference>
<dbReference type="EMBL" id="OB702133">
    <property type="protein sequence ID" value="CAD7238475.1"/>
    <property type="molecule type" value="Genomic_DNA"/>
</dbReference>
<accession>A0A7R8WX22</accession>
<dbReference type="InterPro" id="IPR001867">
    <property type="entry name" value="OmpR/PhoB-type_DNA-bd"/>
</dbReference>
<dbReference type="Pfam" id="PF00486">
    <property type="entry name" value="Trans_reg_C"/>
    <property type="match status" value="1"/>
</dbReference>
<evidence type="ECO:0000256" key="1">
    <source>
        <dbReference type="ARBA" id="ARBA00022553"/>
    </source>
</evidence>
<dbReference type="SMART" id="SM00862">
    <property type="entry name" value="Trans_reg_C"/>
    <property type="match status" value="1"/>
</dbReference>
<evidence type="ECO:0000256" key="2">
    <source>
        <dbReference type="ARBA" id="ARBA00023015"/>
    </source>
</evidence>
<dbReference type="CDD" id="cd00383">
    <property type="entry name" value="trans_reg_C"/>
    <property type="match status" value="1"/>
</dbReference>
<dbReference type="AlphaFoldDB" id="A0A7R8WX22"/>
<evidence type="ECO:0000256" key="3">
    <source>
        <dbReference type="ARBA" id="ARBA00023125"/>
    </source>
</evidence>
<dbReference type="GO" id="GO:0000156">
    <property type="term" value="F:phosphorelay response regulator activity"/>
    <property type="evidence" value="ECO:0007669"/>
    <property type="project" value="TreeGrafter"/>
</dbReference>
<sequence>AKTGEKDLLRGLDVGADDYIGKPFSNAELRGRVKAVLRRTARFDQGALRYAPLTMDASAMSAAIDGLPLDLSSIEFRLLQQFVKHPGRVYSRAMLLDRVWGMNSDVNERTVDVSMRRLRKALAKSPLADHLETVYGSGYRLRRDPAPEGAPNGASKGTS</sequence>
<reference evidence="7" key="1">
    <citation type="submission" date="2020-11" db="EMBL/GenBank/DDBJ databases">
        <authorList>
            <person name="Tran Van P."/>
        </authorList>
    </citation>
    <scope>NUCLEOTIDE SEQUENCE</scope>
</reference>
<evidence type="ECO:0000256" key="4">
    <source>
        <dbReference type="ARBA" id="ARBA00023163"/>
    </source>
</evidence>
<dbReference type="InterPro" id="IPR001789">
    <property type="entry name" value="Sig_transdc_resp-reg_receiver"/>
</dbReference>
<keyword evidence="3 6" id="KW-0238">DNA-binding</keyword>
<name>A0A7R8WX22_9CRUS</name>
<dbReference type="SUPFAM" id="SSF52172">
    <property type="entry name" value="CheY-like"/>
    <property type="match status" value="1"/>
</dbReference>
<keyword evidence="4" id="KW-0804">Transcription</keyword>
<organism evidence="7">
    <name type="scientific">Cyprideis torosa</name>
    <dbReference type="NCBI Taxonomy" id="163714"/>
    <lineage>
        <taxon>Eukaryota</taxon>
        <taxon>Metazoa</taxon>
        <taxon>Ecdysozoa</taxon>
        <taxon>Arthropoda</taxon>
        <taxon>Crustacea</taxon>
        <taxon>Oligostraca</taxon>
        <taxon>Ostracoda</taxon>
        <taxon>Podocopa</taxon>
        <taxon>Podocopida</taxon>
        <taxon>Cytherocopina</taxon>
        <taxon>Cytheroidea</taxon>
        <taxon>Cytherideidae</taxon>
        <taxon>Cyprideis</taxon>
    </lineage>
</organism>
<dbReference type="GO" id="GO:0000976">
    <property type="term" value="F:transcription cis-regulatory region binding"/>
    <property type="evidence" value="ECO:0007669"/>
    <property type="project" value="TreeGrafter"/>
</dbReference>
<dbReference type="Gene3D" id="1.10.10.10">
    <property type="entry name" value="Winged helix-like DNA-binding domain superfamily/Winged helix DNA-binding domain"/>
    <property type="match status" value="1"/>
</dbReference>
<dbReference type="InterPro" id="IPR039420">
    <property type="entry name" value="WalR-like"/>
</dbReference>
<proteinExistence type="predicted"/>
<dbReference type="PROSITE" id="PS51755">
    <property type="entry name" value="OMPR_PHOB"/>
    <property type="match status" value="1"/>
</dbReference>
<evidence type="ECO:0000256" key="6">
    <source>
        <dbReference type="PROSITE-ProRule" id="PRU01091"/>
    </source>
</evidence>
<evidence type="ECO:0000256" key="5">
    <source>
        <dbReference type="PROSITE-ProRule" id="PRU00169"/>
    </source>
</evidence>
<evidence type="ECO:0008006" key="8">
    <source>
        <dbReference type="Google" id="ProtNLM"/>
    </source>
</evidence>
<comment type="caution">
    <text evidence="5">Lacks conserved residue(s) required for the propagation of feature annotation.</text>
</comment>
<dbReference type="Gene3D" id="6.10.250.690">
    <property type="match status" value="1"/>
</dbReference>
<dbReference type="OrthoDB" id="10061308at2759"/>
<protein>
    <recommendedName>
        <fullName evidence="8">OmpR-like protein</fullName>
    </recommendedName>
</protein>
<dbReference type="InterPro" id="IPR036388">
    <property type="entry name" value="WH-like_DNA-bd_sf"/>
</dbReference>
<keyword evidence="2" id="KW-0805">Transcription regulation</keyword>
<dbReference type="InterPro" id="IPR016032">
    <property type="entry name" value="Sig_transdc_resp-reg_C-effctor"/>
</dbReference>
<feature type="DNA-binding region" description="OmpR/PhoB-type" evidence="6">
    <location>
        <begin position="45"/>
        <end position="143"/>
    </location>
</feature>
<dbReference type="SUPFAM" id="SSF46894">
    <property type="entry name" value="C-terminal effector domain of the bipartite response regulators"/>
    <property type="match status" value="1"/>
</dbReference>
<dbReference type="PROSITE" id="PS50110">
    <property type="entry name" value="RESPONSE_REGULATORY"/>
    <property type="match status" value="1"/>
</dbReference>
<dbReference type="GO" id="GO:0006355">
    <property type="term" value="P:regulation of DNA-templated transcription"/>
    <property type="evidence" value="ECO:0007669"/>
    <property type="project" value="InterPro"/>
</dbReference>
<dbReference type="PANTHER" id="PTHR48111">
    <property type="entry name" value="REGULATOR OF RPOS"/>
    <property type="match status" value="1"/>
</dbReference>
<evidence type="ECO:0000313" key="7">
    <source>
        <dbReference type="EMBL" id="CAD7238475.1"/>
    </source>
</evidence>
<gene>
    <name evidence="7" type="ORF">CTOB1V02_LOCUS16290</name>
</gene>
<dbReference type="GO" id="GO:0032993">
    <property type="term" value="C:protein-DNA complex"/>
    <property type="evidence" value="ECO:0007669"/>
    <property type="project" value="TreeGrafter"/>
</dbReference>
<feature type="non-terminal residue" evidence="7">
    <location>
        <position position="1"/>
    </location>
</feature>
<dbReference type="InterPro" id="IPR011006">
    <property type="entry name" value="CheY-like_superfamily"/>
</dbReference>